<dbReference type="CDD" id="cd00202">
    <property type="entry name" value="ZnF_GATA"/>
    <property type="match status" value="1"/>
</dbReference>
<keyword evidence="1" id="KW-0862">Zinc</keyword>
<evidence type="ECO:0000256" key="2">
    <source>
        <dbReference type="SAM" id="MobiDB-lite"/>
    </source>
</evidence>
<feature type="domain" description="GATA-type" evidence="3">
    <location>
        <begin position="62"/>
        <end position="116"/>
    </location>
</feature>
<dbReference type="GeneID" id="68105127"/>
<organism evidence="4 5">
    <name type="scientific">Naegleria lovaniensis</name>
    <name type="common">Amoeba</name>
    <dbReference type="NCBI Taxonomy" id="51637"/>
    <lineage>
        <taxon>Eukaryota</taxon>
        <taxon>Discoba</taxon>
        <taxon>Heterolobosea</taxon>
        <taxon>Tetramitia</taxon>
        <taxon>Eutetramitia</taxon>
        <taxon>Vahlkampfiidae</taxon>
        <taxon>Naegleria</taxon>
    </lineage>
</organism>
<dbReference type="SMART" id="SM00401">
    <property type="entry name" value="ZnF_GATA"/>
    <property type="match status" value="1"/>
</dbReference>
<dbReference type="EMBL" id="PYSW02000005">
    <property type="protein sequence ID" value="KAG2392421.1"/>
    <property type="molecule type" value="Genomic_DNA"/>
</dbReference>
<dbReference type="AlphaFoldDB" id="A0AA88KQF1"/>
<accession>A0AA88KQF1</accession>
<keyword evidence="5" id="KW-1185">Reference proteome</keyword>
<comment type="caution">
    <text evidence="4">The sequence shown here is derived from an EMBL/GenBank/DDBJ whole genome shotgun (WGS) entry which is preliminary data.</text>
</comment>
<dbReference type="GO" id="GO:0006355">
    <property type="term" value="P:regulation of DNA-templated transcription"/>
    <property type="evidence" value="ECO:0007669"/>
    <property type="project" value="InterPro"/>
</dbReference>
<evidence type="ECO:0000313" key="5">
    <source>
        <dbReference type="Proteomes" id="UP000816034"/>
    </source>
</evidence>
<dbReference type="SUPFAM" id="SSF57716">
    <property type="entry name" value="Glucocorticoid receptor-like (DNA-binding domain)"/>
    <property type="match status" value="1"/>
</dbReference>
<dbReference type="RefSeq" id="XP_044554315.1">
    <property type="nucleotide sequence ID" value="XM_044688465.1"/>
</dbReference>
<dbReference type="GO" id="GO:0043565">
    <property type="term" value="F:sequence-specific DNA binding"/>
    <property type="evidence" value="ECO:0007669"/>
    <property type="project" value="InterPro"/>
</dbReference>
<keyword evidence="1" id="KW-0479">Metal-binding</keyword>
<dbReference type="Gene3D" id="3.30.50.10">
    <property type="entry name" value="Erythroid Transcription Factor GATA-1, subunit A"/>
    <property type="match status" value="1"/>
</dbReference>
<name>A0AA88KQF1_NAELO</name>
<proteinExistence type="predicted"/>
<dbReference type="Pfam" id="PF00320">
    <property type="entry name" value="GATA"/>
    <property type="match status" value="1"/>
</dbReference>
<dbReference type="Proteomes" id="UP000816034">
    <property type="component" value="Unassembled WGS sequence"/>
</dbReference>
<keyword evidence="1" id="KW-0863">Zinc-finger</keyword>
<dbReference type="InterPro" id="IPR000679">
    <property type="entry name" value="Znf_GATA"/>
</dbReference>
<evidence type="ECO:0000256" key="1">
    <source>
        <dbReference type="PROSITE-ProRule" id="PRU00094"/>
    </source>
</evidence>
<reference evidence="4 5" key="1">
    <citation type="journal article" date="2018" name="BMC Genomics">
        <title>The genome of Naegleria lovaniensis, the basis for a comparative approach to unravel pathogenicity factors of the human pathogenic amoeba N. fowleri.</title>
        <authorList>
            <person name="Liechti N."/>
            <person name="Schurch N."/>
            <person name="Bruggmann R."/>
            <person name="Wittwer M."/>
        </authorList>
    </citation>
    <scope>NUCLEOTIDE SEQUENCE [LARGE SCALE GENOMIC DNA]</scope>
    <source>
        <strain evidence="4 5">ATCC 30569</strain>
    </source>
</reference>
<dbReference type="PROSITE" id="PS50114">
    <property type="entry name" value="GATA_ZN_FINGER_2"/>
    <property type="match status" value="1"/>
</dbReference>
<dbReference type="GO" id="GO:0008270">
    <property type="term" value="F:zinc ion binding"/>
    <property type="evidence" value="ECO:0007669"/>
    <property type="project" value="UniProtKB-KW"/>
</dbReference>
<sequence length="380" mass="42128">MPPLRLITLIPARKSQRTVLSIPSEIKKKSVLKSSRYRKEILTMATHAKSSSPLSQTTTTTTTTTTTCLNCGAQSSPVWRKGSKGEWPLCNKCGLYVLRYGINRPLCGSMKAGRRRKKQSGVQDVDSDPNNKKKSHSDRNNNHNTNGKKRDHGHAVDHCNSHVQPLLKKVKPSSSHLAVQPQSISSSCMSNTYSTILTPPLDHVTSSSILSLYHLKQQLEDASEKFPQVIHTLVSIIRKHVLTQPTVVSQLTTTRMDISELHKNSTTRSIVASPLTTSFECHALDSSTQQQQIVVSQPTTSSLNNTTANEFEQELDQIFCHPHSKSSSTHMPVLDHEMTTCISTNNELSHEQVFHSELMNLWSFGDEGNHGGVTTEESSV</sequence>
<evidence type="ECO:0000313" key="4">
    <source>
        <dbReference type="EMBL" id="KAG2392421.1"/>
    </source>
</evidence>
<feature type="region of interest" description="Disordered" evidence="2">
    <location>
        <begin position="111"/>
        <end position="156"/>
    </location>
</feature>
<protein>
    <recommendedName>
        <fullName evidence="3">GATA-type domain-containing protein</fullName>
    </recommendedName>
</protein>
<gene>
    <name evidence="4" type="ORF">C9374_012673</name>
</gene>
<dbReference type="InterPro" id="IPR013088">
    <property type="entry name" value="Znf_NHR/GATA"/>
</dbReference>
<evidence type="ECO:0000259" key="3">
    <source>
        <dbReference type="PROSITE" id="PS50114"/>
    </source>
</evidence>